<name>A0A644Y9G3_9ZZZZ</name>
<evidence type="ECO:0000256" key="1">
    <source>
        <dbReference type="ARBA" id="ARBA00023015"/>
    </source>
</evidence>
<dbReference type="InterPro" id="IPR000524">
    <property type="entry name" value="Tscrpt_reg_HTH_GntR"/>
</dbReference>
<sequence length="337" mass="37421">MPRQVFPDFLRHLRNDIVSSHTSGDRYLSIREIAAKFGVSVQTAQKGVTQLAAEQILEPRKKAGIYVGKGMEEIVNPLADKEVVVISKVSTPIFYQGFLDGVKERLKDTGITVKMMVLDESEDVSSLAFGKRLVDLHADGIVTLCFTRESALPFYYAIREGVNMVADIILDDLPLLPAVQTDNYKHAFAAGRMMSQMGLDTLYVFGTYPDTNKRLLGFSQAVKNSEALIKYQQLTGVDLMMKTMSILSSLTPKTGIFLSDYTTLHNVASLCSRFHIQFTPGTVVAYDGADANEVRYPGIPPIPCIGPTFKDLGYHLCDVLVHKWTEGTYPEPLQKKI</sequence>
<organism evidence="5">
    <name type="scientific">bioreactor metagenome</name>
    <dbReference type="NCBI Taxonomy" id="1076179"/>
    <lineage>
        <taxon>unclassified sequences</taxon>
        <taxon>metagenomes</taxon>
        <taxon>ecological metagenomes</taxon>
    </lineage>
</organism>
<dbReference type="Gene3D" id="1.10.10.10">
    <property type="entry name" value="Winged helix-like DNA-binding domain superfamily/Winged helix DNA-binding domain"/>
    <property type="match status" value="1"/>
</dbReference>
<accession>A0A644Y9G3</accession>
<protein>
    <recommendedName>
        <fullName evidence="4">HTH gntR-type domain-containing protein</fullName>
    </recommendedName>
</protein>
<dbReference type="PROSITE" id="PS50949">
    <property type="entry name" value="HTH_GNTR"/>
    <property type="match status" value="1"/>
</dbReference>
<dbReference type="InterPro" id="IPR028082">
    <property type="entry name" value="Peripla_BP_I"/>
</dbReference>
<dbReference type="Pfam" id="PF00392">
    <property type="entry name" value="GntR"/>
    <property type="match status" value="1"/>
</dbReference>
<dbReference type="InterPro" id="IPR036388">
    <property type="entry name" value="WH-like_DNA-bd_sf"/>
</dbReference>
<dbReference type="AlphaFoldDB" id="A0A644Y9G3"/>
<keyword evidence="3" id="KW-0804">Transcription</keyword>
<reference evidence="5" key="1">
    <citation type="submission" date="2019-08" db="EMBL/GenBank/DDBJ databases">
        <authorList>
            <person name="Kucharzyk K."/>
            <person name="Murdoch R.W."/>
            <person name="Higgins S."/>
            <person name="Loffler F."/>
        </authorList>
    </citation>
    <scope>NUCLEOTIDE SEQUENCE</scope>
</reference>
<dbReference type="InterPro" id="IPR036390">
    <property type="entry name" value="WH_DNA-bd_sf"/>
</dbReference>
<evidence type="ECO:0000256" key="2">
    <source>
        <dbReference type="ARBA" id="ARBA00023125"/>
    </source>
</evidence>
<keyword evidence="1" id="KW-0805">Transcription regulation</keyword>
<dbReference type="Gene3D" id="3.40.50.2300">
    <property type="match status" value="2"/>
</dbReference>
<dbReference type="SUPFAM" id="SSF46785">
    <property type="entry name" value="Winged helix' DNA-binding domain"/>
    <property type="match status" value="1"/>
</dbReference>
<evidence type="ECO:0000259" key="4">
    <source>
        <dbReference type="PROSITE" id="PS50949"/>
    </source>
</evidence>
<evidence type="ECO:0000313" key="5">
    <source>
        <dbReference type="EMBL" id="MPM25195.1"/>
    </source>
</evidence>
<proteinExistence type="predicted"/>
<dbReference type="SUPFAM" id="SSF53822">
    <property type="entry name" value="Periplasmic binding protein-like I"/>
    <property type="match status" value="1"/>
</dbReference>
<feature type="domain" description="HTH gntR-type" evidence="4">
    <location>
        <begin position="3"/>
        <end position="70"/>
    </location>
</feature>
<gene>
    <name evidence="5" type="ORF">SDC9_71685</name>
</gene>
<evidence type="ECO:0000256" key="3">
    <source>
        <dbReference type="ARBA" id="ARBA00023163"/>
    </source>
</evidence>
<dbReference type="GO" id="GO:0003677">
    <property type="term" value="F:DNA binding"/>
    <property type="evidence" value="ECO:0007669"/>
    <property type="project" value="UniProtKB-KW"/>
</dbReference>
<comment type="caution">
    <text evidence="5">The sequence shown here is derived from an EMBL/GenBank/DDBJ whole genome shotgun (WGS) entry which is preliminary data.</text>
</comment>
<keyword evidence="2" id="KW-0238">DNA-binding</keyword>
<dbReference type="GO" id="GO:0003700">
    <property type="term" value="F:DNA-binding transcription factor activity"/>
    <property type="evidence" value="ECO:0007669"/>
    <property type="project" value="InterPro"/>
</dbReference>
<dbReference type="EMBL" id="VSSQ01004436">
    <property type="protein sequence ID" value="MPM25195.1"/>
    <property type="molecule type" value="Genomic_DNA"/>
</dbReference>
<dbReference type="SMART" id="SM00345">
    <property type="entry name" value="HTH_GNTR"/>
    <property type="match status" value="1"/>
</dbReference>